<dbReference type="InterPro" id="IPR036163">
    <property type="entry name" value="HMA_dom_sf"/>
</dbReference>
<dbReference type="GO" id="GO:0046872">
    <property type="term" value="F:metal ion binding"/>
    <property type="evidence" value="ECO:0007669"/>
    <property type="project" value="InterPro"/>
</dbReference>
<reference evidence="2 3" key="1">
    <citation type="journal article" date="2018" name="Elife">
        <title>Discovery and characterization of a prevalent human gut bacterial enzyme sufficient for the inactivation of a family of plant toxins.</title>
        <authorList>
            <person name="Koppel N."/>
            <person name="Bisanz J.E."/>
            <person name="Pandelia M.E."/>
            <person name="Turnbaugh P.J."/>
            <person name="Balskus E.P."/>
        </authorList>
    </citation>
    <scope>NUCLEOTIDE SEQUENCE [LARGE SCALE GENOMIC DNA]</scope>
    <source>
        <strain evidence="2 3">W1 BHI 6</strain>
    </source>
</reference>
<dbReference type="Gene3D" id="3.30.70.100">
    <property type="match status" value="1"/>
</dbReference>
<evidence type="ECO:0000259" key="1">
    <source>
        <dbReference type="PROSITE" id="PS50846"/>
    </source>
</evidence>
<dbReference type="AlphaFoldDB" id="A0A369M985"/>
<dbReference type="PROSITE" id="PS50846">
    <property type="entry name" value="HMA_2"/>
    <property type="match status" value="1"/>
</dbReference>
<protein>
    <submittedName>
        <fullName evidence="2">Heavy metal transporter</fullName>
    </submittedName>
</protein>
<dbReference type="SUPFAM" id="SSF55008">
    <property type="entry name" value="HMA, heavy metal-associated domain"/>
    <property type="match status" value="1"/>
</dbReference>
<proteinExistence type="predicted"/>
<comment type="caution">
    <text evidence="2">The sequence shown here is derived from an EMBL/GenBank/DDBJ whole genome shotgun (WGS) entry which is preliminary data.</text>
</comment>
<evidence type="ECO:0000313" key="2">
    <source>
        <dbReference type="EMBL" id="RDB67467.1"/>
    </source>
</evidence>
<evidence type="ECO:0000313" key="3">
    <source>
        <dbReference type="Proteomes" id="UP000253970"/>
    </source>
</evidence>
<dbReference type="RefSeq" id="WP_114534540.1">
    <property type="nucleotide sequence ID" value="NZ_JADNER010000001.1"/>
</dbReference>
<gene>
    <name evidence="2" type="ORF">C1875_13335</name>
</gene>
<name>A0A369M985_EGGLN</name>
<dbReference type="InterPro" id="IPR006121">
    <property type="entry name" value="HMA_dom"/>
</dbReference>
<dbReference type="EMBL" id="PPTU01000029">
    <property type="protein sequence ID" value="RDB67467.1"/>
    <property type="molecule type" value="Genomic_DNA"/>
</dbReference>
<organism evidence="2 3">
    <name type="scientific">Eggerthella lenta</name>
    <name type="common">Eubacterium lentum</name>
    <dbReference type="NCBI Taxonomy" id="84112"/>
    <lineage>
        <taxon>Bacteria</taxon>
        <taxon>Bacillati</taxon>
        <taxon>Actinomycetota</taxon>
        <taxon>Coriobacteriia</taxon>
        <taxon>Eggerthellales</taxon>
        <taxon>Eggerthellaceae</taxon>
        <taxon>Eggerthella</taxon>
    </lineage>
</organism>
<dbReference type="CDD" id="cd00371">
    <property type="entry name" value="HMA"/>
    <property type="match status" value="1"/>
</dbReference>
<sequence length="72" mass="8155">MRKTFKLQDLDCANCAAKMENAIKNIEGVKSASISFMTQKLVLEADDDRFEAVLDEAQRACKKFEPDCVILR</sequence>
<dbReference type="Proteomes" id="UP000253970">
    <property type="component" value="Unassembled WGS sequence"/>
</dbReference>
<accession>A0A369M985</accession>
<feature type="domain" description="HMA" evidence="1">
    <location>
        <begin position="1"/>
        <end position="69"/>
    </location>
</feature>
<dbReference type="Pfam" id="PF00403">
    <property type="entry name" value="HMA"/>
    <property type="match status" value="1"/>
</dbReference>